<evidence type="ECO:0000256" key="1">
    <source>
        <dbReference type="ARBA" id="ARBA00022729"/>
    </source>
</evidence>
<dbReference type="SUPFAM" id="SSF56300">
    <property type="entry name" value="Metallo-dependent phosphatases"/>
    <property type="match status" value="1"/>
</dbReference>
<evidence type="ECO:0000313" key="5">
    <source>
        <dbReference type="EMBL" id="SDC54093.1"/>
    </source>
</evidence>
<dbReference type="InterPro" id="IPR008334">
    <property type="entry name" value="5'-Nucleotdase_C"/>
</dbReference>
<dbReference type="GO" id="GO:0030288">
    <property type="term" value="C:outer membrane-bounded periplasmic space"/>
    <property type="evidence" value="ECO:0007669"/>
    <property type="project" value="TreeGrafter"/>
</dbReference>
<dbReference type="GO" id="GO:0016787">
    <property type="term" value="F:hydrolase activity"/>
    <property type="evidence" value="ECO:0007669"/>
    <property type="project" value="UniProtKB-KW"/>
</dbReference>
<dbReference type="Pfam" id="PF02872">
    <property type="entry name" value="5_nucleotid_C"/>
    <property type="match status" value="1"/>
</dbReference>
<comment type="similarity">
    <text evidence="2">Belongs to the 5'-nucleotidase family.</text>
</comment>
<feature type="domain" description="5'-Nucleotidase C-terminal" evidence="4">
    <location>
        <begin position="303"/>
        <end position="436"/>
    </location>
</feature>
<dbReference type="Gene3D" id="3.90.780.10">
    <property type="entry name" value="5'-Nucleotidase, C-terminal domain"/>
    <property type="match status" value="1"/>
</dbReference>
<dbReference type="InterPro" id="IPR006179">
    <property type="entry name" value="5_nucleotidase/apyrase"/>
</dbReference>
<dbReference type="PANTHER" id="PTHR11575:SF24">
    <property type="entry name" value="5'-NUCLEOTIDASE"/>
    <property type="match status" value="1"/>
</dbReference>
<dbReference type="CDD" id="cd00845">
    <property type="entry name" value="MPP_UshA_N_like"/>
    <property type="match status" value="1"/>
</dbReference>
<dbReference type="SUPFAM" id="SSF55816">
    <property type="entry name" value="5'-nucleotidase (syn. UDP-sugar hydrolase), C-terminal domain"/>
    <property type="match status" value="1"/>
</dbReference>
<dbReference type="Gene3D" id="3.60.21.10">
    <property type="match status" value="1"/>
</dbReference>
<dbReference type="PANTHER" id="PTHR11575">
    <property type="entry name" value="5'-NUCLEOTIDASE-RELATED"/>
    <property type="match status" value="1"/>
</dbReference>
<dbReference type="AlphaFoldDB" id="A0A1G6MEZ9"/>
<evidence type="ECO:0000259" key="3">
    <source>
        <dbReference type="Pfam" id="PF00149"/>
    </source>
</evidence>
<feature type="domain" description="Calcineurin-like phosphoesterase" evidence="3">
    <location>
        <begin position="8"/>
        <end position="219"/>
    </location>
</feature>
<gene>
    <name evidence="5" type="ORF">SAMN04487864_10994</name>
</gene>
<dbReference type="Pfam" id="PF00149">
    <property type="entry name" value="Metallophos"/>
    <property type="match status" value="1"/>
</dbReference>
<dbReference type="EMBL" id="FMYW01000009">
    <property type="protein sequence ID" value="SDC54093.1"/>
    <property type="molecule type" value="Genomic_DNA"/>
</dbReference>
<accession>A0A1G6MEZ9</accession>
<evidence type="ECO:0000259" key="4">
    <source>
        <dbReference type="Pfam" id="PF02872"/>
    </source>
</evidence>
<dbReference type="PRINTS" id="PR01607">
    <property type="entry name" value="APYRASEFAMLY"/>
</dbReference>
<dbReference type="Proteomes" id="UP000198943">
    <property type="component" value="Unassembled WGS sequence"/>
</dbReference>
<dbReference type="GO" id="GO:0009166">
    <property type="term" value="P:nucleotide catabolic process"/>
    <property type="evidence" value="ECO:0007669"/>
    <property type="project" value="InterPro"/>
</dbReference>
<keyword evidence="2" id="KW-0547">Nucleotide-binding</keyword>
<dbReference type="InterPro" id="IPR029052">
    <property type="entry name" value="Metallo-depent_PP-like"/>
</dbReference>
<keyword evidence="1" id="KW-0732">Signal</keyword>
<keyword evidence="2" id="KW-0378">Hydrolase</keyword>
<protein>
    <submittedName>
        <fullName evidence="5">5'-nucleotidase</fullName>
    </submittedName>
</protein>
<proteinExistence type="inferred from homology"/>
<evidence type="ECO:0000313" key="6">
    <source>
        <dbReference type="Proteomes" id="UP000198943"/>
    </source>
</evidence>
<keyword evidence="6" id="KW-1185">Reference proteome</keyword>
<name>A0A1G6MEZ9_9FIRM</name>
<evidence type="ECO:0000256" key="2">
    <source>
        <dbReference type="RuleBase" id="RU362119"/>
    </source>
</evidence>
<reference evidence="6" key="1">
    <citation type="submission" date="2016-10" db="EMBL/GenBank/DDBJ databases">
        <authorList>
            <person name="Varghese N."/>
            <person name="Submissions S."/>
        </authorList>
    </citation>
    <scope>NUCLEOTIDE SEQUENCE [LARGE SCALE GENOMIC DNA]</scope>
    <source>
        <strain evidence="6">DSM 11005</strain>
    </source>
</reference>
<dbReference type="InterPro" id="IPR004843">
    <property type="entry name" value="Calcineurin-like_PHP"/>
</dbReference>
<dbReference type="RefSeq" id="WP_093730573.1">
    <property type="nucleotide sequence ID" value="NZ_FMYW01000009.1"/>
</dbReference>
<dbReference type="InterPro" id="IPR036907">
    <property type="entry name" value="5'-Nucleotdase_C_sf"/>
</dbReference>
<sequence length="489" mass="55801">MKHLKKLTLLHSNDLHGDFLVEKVDDKLVGGVSMLSGYVNKVRREEENVIYAIAGDMFQGSLIDSEFKGVSTIEIMNLLAPDVVTIGNHEVDYGLAHLLFLEKCANFPIINANLHMKHNGRRLFRSHRILEIDGMKVLFIGILTEEVLQKTKLEKLIGTLVDIREAAEEVGRICDAYQTEDIDFTVLLTHVGIEADQQLAAILDPRWGVDLIIGGHSHTLLEKPIEVNGIPIVQAASGTDQIGRFDIMVDTDLNSIDSYTWQLIPITPDRCPEDKALKEVIEKYHNITETKYNRILTRFPERYTHPARNRETQVGKIFADAFKDSLGLDIMLHASGSLRSHSLGPIMTLKDLQEMEPFDEEVYRYVVTGSQFRHMMEYMLRDEAFDPNAHTEFYQFSEGMRIVYNKKQKKVTSFTMYGREVGDDEKLRVGMHQFHFKNLKTGLDISESEITRNGMPKVIATRSLGLLEEYFSSHPHLTAPEEQRLVIEE</sequence>
<dbReference type="OrthoDB" id="9800780at2"/>
<dbReference type="GO" id="GO:0000166">
    <property type="term" value="F:nucleotide binding"/>
    <property type="evidence" value="ECO:0007669"/>
    <property type="project" value="UniProtKB-KW"/>
</dbReference>
<organism evidence="5 6">
    <name type="scientific">Succiniclasticum ruminis</name>
    <dbReference type="NCBI Taxonomy" id="40841"/>
    <lineage>
        <taxon>Bacteria</taxon>
        <taxon>Bacillati</taxon>
        <taxon>Bacillota</taxon>
        <taxon>Negativicutes</taxon>
        <taxon>Acidaminococcales</taxon>
        <taxon>Acidaminococcaceae</taxon>
        <taxon>Succiniclasticum</taxon>
    </lineage>
</organism>